<accession>A0A076LQ18</accession>
<dbReference type="EMBL" id="CP006664">
    <property type="protein sequence ID" value="AIJ10036.1"/>
    <property type="molecule type" value="Genomic_DNA"/>
</dbReference>
<proteinExistence type="predicted"/>
<dbReference type="AlphaFoldDB" id="A0A076LQ18"/>
<evidence type="ECO:0000313" key="2">
    <source>
        <dbReference type="Proteomes" id="UP000028681"/>
    </source>
</evidence>
<dbReference type="HOGENOM" id="CLU_3308823_0_0_6"/>
<name>A0A076LQ18_9GAMM</name>
<sequence>MIKQAPSPQGMPRIYDSATAPAVMEETVAGGRIKTAGVD</sequence>
<evidence type="ECO:0000313" key="1">
    <source>
        <dbReference type="EMBL" id="AIJ10036.1"/>
    </source>
</evidence>
<organism evidence="1 2">
    <name type="scientific">Edwardsiella anguillarum ET080813</name>
    <dbReference type="NCBI Taxonomy" id="667120"/>
    <lineage>
        <taxon>Bacteria</taxon>
        <taxon>Pseudomonadati</taxon>
        <taxon>Pseudomonadota</taxon>
        <taxon>Gammaproteobacteria</taxon>
        <taxon>Enterobacterales</taxon>
        <taxon>Hafniaceae</taxon>
        <taxon>Edwardsiella</taxon>
    </lineage>
</organism>
<dbReference type="KEGG" id="ete:ETEE_3616"/>
<protein>
    <submittedName>
        <fullName evidence="1">Uncharacterized protein</fullName>
    </submittedName>
</protein>
<gene>
    <name evidence="1" type="ORF">ETEE_3616</name>
</gene>
<dbReference type="Proteomes" id="UP000028681">
    <property type="component" value="Chromosome"/>
</dbReference>
<reference evidence="1 2" key="1">
    <citation type="journal article" date="2012" name="PLoS ONE">
        <title>Edwardsiella comparative phylogenomics reveal the new intra/inter-species taxonomic relationships, virulence evolution and niche adaptation mechanisms.</title>
        <authorList>
            <person name="Yang M."/>
            <person name="Lv Y."/>
            <person name="Xiao J."/>
            <person name="Wu H."/>
            <person name="Zheng H."/>
            <person name="Liu Q."/>
            <person name="Zhang Y."/>
            <person name="Wang Q."/>
        </authorList>
    </citation>
    <scope>NUCLEOTIDE SEQUENCE [LARGE SCALE GENOMIC DNA]</scope>
    <source>
        <strain evidence="2">080813</strain>
    </source>
</reference>